<accession>A0A4Y8KYJ0</accession>
<dbReference type="OrthoDB" id="1109828at2"/>
<dbReference type="Pfam" id="PF12771">
    <property type="entry name" value="SusD-like_2"/>
    <property type="match status" value="1"/>
</dbReference>
<reference evidence="1 2" key="1">
    <citation type="submission" date="2019-03" db="EMBL/GenBank/DDBJ databases">
        <title>San Antonio Military Medical Center submission to MRSN (WRAIR), pending publication.</title>
        <authorList>
            <person name="Blyth D.M."/>
            <person name="Mccarthy S.L."/>
            <person name="Schall S.E."/>
            <person name="Stam J.A."/>
            <person name="Ong A.C."/>
            <person name="Mcgann P.T."/>
        </authorList>
    </citation>
    <scope>NUCLEOTIDE SEQUENCE [LARGE SCALE GENOMIC DNA]</scope>
    <source>
        <strain evidence="1 2">MRSN571793</strain>
    </source>
</reference>
<evidence type="ECO:0000313" key="1">
    <source>
        <dbReference type="EMBL" id="TFD94726.1"/>
    </source>
</evidence>
<dbReference type="InterPro" id="IPR041662">
    <property type="entry name" value="SusD-like_2"/>
</dbReference>
<organism evidence="1 2">
    <name type="scientific">Dysgonomonas capnocytophagoides</name>
    <dbReference type="NCBI Taxonomy" id="45254"/>
    <lineage>
        <taxon>Bacteria</taxon>
        <taxon>Pseudomonadati</taxon>
        <taxon>Bacteroidota</taxon>
        <taxon>Bacteroidia</taxon>
        <taxon>Bacteroidales</taxon>
        <taxon>Dysgonomonadaceae</taxon>
        <taxon>Dysgonomonas</taxon>
    </lineage>
</organism>
<protein>
    <submittedName>
        <fullName evidence="1">SusD/RagB family nutrient-binding outer membrane lipoprotein</fullName>
    </submittedName>
</protein>
<dbReference type="PROSITE" id="PS51257">
    <property type="entry name" value="PROKAR_LIPOPROTEIN"/>
    <property type="match status" value="1"/>
</dbReference>
<dbReference type="STRING" id="1121485.GCA_000426485_01727"/>
<name>A0A4Y8KYJ0_9BACT</name>
<dbReference type="SUPFAM" id="SSF48452">
    <property type="entry name" value="TPR-like"/>
    <property type="match status" value="1"/>
</dbReference>
<sequence length="486" mass="55005">MKINKNIFLAFISSIILTGFSACDNGFEDMNKDPNRIDEISQGSLLSPILFEMASFNYMRADDFTFDIMQNSLSFPSNGTDIGHYYLTENSGNSTWSTSYQWLTAIREMYNIAVKNNDANYQAIALTLNSWIYANLTDCFGDVPMEEAGRAEEGLLHPKFNTQKEIYAKIISDLDAANKLFNTSSKLTFTGDFMYNADTDAEGILKWKKFCNSLQLRVLLRISKRNSEMQVFDKMKQIINNPTEYPIFTSDTDGALLPISGTAPYLPPIARPQDFTTGRVASEFFIDNLLAMNDPRLPLWAGKAKDQNNKDIGYKGIPSGYIVGTSFDYTPSNLNQTLAKAPLKIILMSTAEVKFILAELAFKKIISGNAEEYYKAGVISAISHWGGTVPANYFENTNAKYDGTLERIMLQKYYALFFTDFQQWFEFRRTGLPVLPKNGGLLNDGKMPVRYQYPTVVVRMNNENYKIAVQNIGGDNINTQLWWEKN</sequence>
<gene>
    <name evidence="1" type="ORF">E2605_15305</name>
</gene>
<dbReference type="AlphaFoldDB" id="A0A4Y8KYJ0"/>
<proteinExistence type="predicted"/>
<dbReference type="InterPro" id="IPR011990">
    <property type="entry name" value="TPR-like_helical_dom_sf"/>
</dbReference>
<dbReference type="RefSeq" id="WP_134437112.1">
    <property type="nucleotide sequence ID" value="NZ_SOML01000010.1"/>
</dbReference>
<evidence type="ECO:0000313" key="2">
    <source>
        <dbReference type="Proteomes" id="UP000297861"/>
    </source>
</evidence>
<dbReference type="Proteomes" id="UP000297861">
    <property type="component" value="Unassembled WGS sequence"/>
</dbReference>
<comment type="caution">
    <text evidence="1">The sequence shown here is derived from an EMBL/GenBank/DDBJ whole genome shotgun (WGS) entry which is preliminary data.</text>
</comment>
<dbReference type="EMBL" id="SOML01000010">
    <property type="protein sequence ID" value="TFD94726.1"/>
    <property type="molecule type" value="Genomic_DNA"/>
</dbReference>
<keyword evidence="1" id="KW-0449">Lipoprotein</keyword>
<dbReference type="Gene3D" id="1.25.40.390">
    <property type="match status" value="1"/>
</dbReference>
<keyword evidence="2" id="KW-1185">Reference proteome</keyword>